<reference evidence="2" key="1">
    <citation type="journal article" date="2020" name="Nat. Commun.">
        <title>Genome assembly of wild tea tree DASZ reveals pedigree and selection history of tea varieties.</title>
        <authorList>
            <person name="Zhang W."/>
            <person name="Zhang Y."/>
            <person name="Qiu H."/>
            <person name="Guo Y."/>
            <person name="Wan H."/>
            <person name="Zhang X."/>
            <person name="Scossa F."/>
            <person name="Alseekh S."/>
            <person name="Zhang Q."/>
            <person name="Wang P."/>
            <person name="Xu L."/>
            <person name="Schmidt M.H."/>
            <person name="Jia X."/>
            <person name="Li D."/>
            <person name="Zhu A."/>
            <person name="Guo F."/>
            <person name="Chen W."/>
            <person name="Ni D."/>
            <person name="Usadel B."/>
            <person name="Fernie A.R."/>
            <person name="Wen W."/>
        </authorList>
    </citation>
    <scope>NUCLEOTIDE SEQUENCE [LARGE SCALE GENOMIC DNA]</scope>
    <source>
        <strain evidence="2">cv. G240</strain>
    </source>
</reference>
<gene>
    <name evidence="1" type="ORF">HYC85_014435</name>
</gene>
<dbReference type="EMBL" id="JACBKZ010000006">
    <property type="protein sequence ID" value="KAF5948478.1"/>
    <property type="molecule type" value="Genomic_DNA"/>
</dbReference>
<evidence type="ECO:0000313" key="2">
    <source>
        <dbReference type="Proteomes" id="UP000593564"/>
    </source>
</evidence>
<evidence type="ECO:0000313" key="1">
    <source>
        <dbReference type="EMBL" id="KAF5948478.1"/>
    </source>
</evidence>
<dbReference type="AlphaFoldDB" id="A0A7J7H9L3"/>
<dbReference type="Proteomes" id="UP000593564">
    <property type="component" value="Unassembled WGS sequence"/>
</dbReference>
<sequence>MREVTDSAIQRAFREDESRQNALLTTETATRVMEGWGPRILYWTKAPNSED</sequence>
<accession>A0A7J7H9L3</accession>
<proteinExistence type="predicted"/>
<protein>
    <submittedName>
        <fullName evidence="1">Uncharacterized protein</fullName>
    </submittedName>
</protein>
<comment type="caution">
    <text evidence="1">The sequence shown here is derived from an EMBL/GenBank/DDBJ whole genome shotgun (WGS) entry which is preliminary data.</text>
</comment>
<keyword evidence="2" id="KW-1185">Reference proteome</keyword>
<reference evidence="1 2" key="2">
    <citation type="submission" date="2020-07" db="EMBL/GenBank/DDBJ databases">
        <title>Genome assembly of wild tea tree DASZ reveals pedigree and selection history of tea varieties.</title>
        <authorList>
            <person name="Zhang W."/>
        </authorList>
    </citation>
    <scope>NUCLEOTIDE SEQUENCE [LARGE SCALE GENOMIC DNA]</scope>
    <source>
        <strain evidence="2">cv. G240</strain>
        <tissue evidence="1">Leaf</tissue>
    </source>
</reference>
<name>A0A7J7H9L3_CAMSI</name>
<organism evidence="1 2">
    <name type="scientific">Camellia sinensis</name>
    <name type="common">Tea plant</name>
    <name type="synonym">Thea sinensis</name>
    <dbReference type="NCBI Taxonomy" id="4442"/>
    <lineage>
        <taxon>Eukaryota</taxon>
        <taxon>Viridiplantae</taxon>
        <taxon>Streptophyta</taxon>
        <taxon>Embryophyta</taxon>
        <taxon>Tracheophyta</taxon>
        <taxon>Spermatophyta</taxon>
        <taxon>Magnoliopsida</taxon>
        <taxon>eudicotyledons</taxon>
        <taxon>Gunneridae</taxon>
        <taxon>Pentapetalae</taxon>
        <taxon>asterids</taxon>
        <taxon>Ericales</taxon>
        <taxon>Theaceae</taxon>
        <taxon>Camellia</taxon>
    </lineage>
</organism>